<organism evidence="5 6">
    <name type="scientific">Microlunatus phosphovorus (strain ATCC 700054 / DSM 10555 / JCM 9379 / NBRC 101784 / NCIMB 13414 / VKM Ac-1990 / NM-1)</name>
    <dbReference type="NCBI Taxonomy" id="1032480"/>
    <lineage>
        <taxon>Bacteria</taxon>
        <taxon>Bacillati</taxon>
        <taxon>Actinomycetota</taxon>
        <taxon>Actinomycetes</taxon>
        <taxon>Propionibacteriales</taxon>
        <taxon>Propionibacteriaceae</taxon>
        <taxon>Microlunatus</taxon>
    </lineage>
</organism>
<keyword evidence="2" id="KW-0012">Acyltransferase</keyword>
<dbReference type="Proteomes" id="UP000007947">
    <property type="component" value="Chromosome"/>
</dbReference>
<dbReference type="eggNOG" id="COG0456">
    <property type="taxonomic scope" value="Bacteria"/>
</dbReference>
<dbReference type="EMBL" id="AP012204">
    <property type="protein sequence ID" value="BAK37058.1"/>
    <property type="molecule type" value="Genomic_DNA"/>
</dbReference>
<dbReference type="Gene3D" id="3.40.630.30">
    <property type="match status" value="1"/>
</dbReference>
<evidence type="ECO:0000313" key="6">
    <source>
        <dbReference type="Proteomes" id="UP000007947"/>
    </source>
</evidence>
<evidence type="ECO:0000259" key="4">
    <source>
        <dbReference type="PROSITE" id="PS51186"/>
    </source>
</evidence>
<dbReference type="Pfam" id="PF00583">
    <property type="entry name" value="Acetyltransf_1"/>
    <property type="match status" value="1"/>
</dbReference>
<keyword evidence="1" id="KW-0808">Transferase</keyword>
<keyword evidence="6" id="KW-1185">Reference proteome</keyword>
<dbReference type="InterPro" id="IPR000182">
    <property type="entry name" value="GNAT_dom"/>
</dbReference>
<dbReference type="InterPro" id="IPR016181">
    <property type="entry name" value="Acyl_CoA_acyltransferase"/>
</dbReference>
<dbReference type="CDD" id="cd04301">
    <property type="entry name" value="NAT_SF"/>
    <property type="match status" value="1"/>
</dbReference>
<proteinExistence type="predicted"/>
<dbReference type="InterPro" id="IPR050832">
    <property type="entry name" value="Bact_Acetyltransf"/>
</dbReference>
<feature type="domain" description="N-acetyltransferase" evidence="4">
    <location>
        <begin position="92"/>
        <end position="232"/>
    </location>
</feature>
<feature type="region of interest" description="Disordered" evidence="3">
    <location>
        <begin position="231"/>
        <end position="250"/>
    </location>
</feature>
<evidence type="ECO:0000256" key="1">
    <source>
        <dbReference type="ARBA" id="ARBA00022679"/>
    </source>
</evidence>
<dbReference type="RefSeq" id="WP_013864897.1">
    <property type="nucleotide sequence ID" value="NC_015635.1"/>
</dbReference>
<evidence type="ECO:0000256" key="2">
    <source>
        <dbReference type="ARBA" id="ARBA00023315"/>
    </source>
</evidence>
<dbReference type="HOGENOM" id="CLU_1110437_0_0_11"/>
<dbReference type="STRING" id="1032480.MLP_40440"/>
<dbReference type="PROSITE" id="PS51186">
    <property type="entry name" value="GNAT"/>
    <property type="match status" value="1"/>
</dbReference>
<gene>
    <name evidence="5" type="ordered locus">MLP_40440</name>
</gene>
<protein>
    <recommendedName>
        <fullName evidence="4">N-acetyltransferase domain-containing protein</fullName>
    </recommendedName>
</protein>
<dbReference type="AlphaFoldDB" id="F5XR36"/>
<evidence type="ECO:0000256" key="3">
    <source>
        <dbReference type="SAM" id="MobiDB-lite"/>
    </source>
</evidence>
<evidence type="ECO:0000313" key="5">
    <source>
        <dbReference type="EMBL" id="BAK37058.1"/>
    </source>
</evidence>
<dbReference type="KEGG" id="mph:MLP_40440"/>
<dbReference type="PANTHER" id="PTHR43877">
    <property type="entry name" value="AMINOALKYLPHOSPHONATE N-ACETYLTRANSFERASE-RELATED-RELATED"/>
    <property type="match status" value="1"/>
</dbReference>
<accession>F5XR36</accession>
<sequence>MTVPLHVPCWIESDGVEVWLVAGPGRGRIPDLVEAERVASASARLGAVLAANADADDPERVGQLMSSGYRRVFSMVELERDTAPLATVSAPGSIVAVTDNDADAMHQLTTVVWAGRPFFAMPTLESYRSWVRNADPRLMLLAWHDAALIGYVAVKEDPTRVEVVDIQVHPHHQRRGVATALLAQVVQEARHRCSPRVWLETEGDDPVGARRFYEQLGFRLAAEHLRFRKPADTTADPAAGLPVLAERGAG</sequence>
<name>F5XR36_MICPN</name>
<dbReference type="SUPFAM" id="SSF55729">
    <property type="entry name" value="Acyl-CoA N-acyltransferases (Nat)"/>
    <property type="match status" value="1"/>
</dbReference>
<dbReference type="OrthoDB" id="9775595at2"/>
<reference evidence="5 6" key="1">
    <citation type="submission" date="2011-05" db="EMBL/GenBank/DDBJ databases">
        <title>Whole genome sequence of Microlunatus phosphovorus NM-1.</title>
        <authorList>
            <person name="Hosoyama A."/>
            <person name="Sasaki K."/>
            <person name="Harada T."/>
            <person name="Igarashi R."/>
            <person name="Kawakoshi A."/>
            <person name="Sasagawa M."/>
            <person name="Fukada J."/>
            <person name="Nakamura S."/>
            <person name="Katano Y."/>
            <person name="Hanada S."/>
            <person name="Kamagata Y."/>
            <person name="Nakamura N."/>
            <person name="Yamazaki S."/>
            <person name="Fujita N."/>
        </authorList>
    </citation>
    <scope>NUCLEOTIDE SEQUENCE [LARGE SCALE GENOMIC DNA]</scope>
    <source>
        <strain evidence="6">ATCC 700054 / DSM 10555 / JCM 9379 / NBRC 101784 / NCIMB 13414 / VKM Ac-1990 / NM-1</strain>
    </source>
</reference>
<dbReference type="GO" id="GO:0016747">
    <property type="term" value="F:acyltransferase activity, transferring groups other than amino-acyl groups"/>
    <property type="evidence" value="ECO:0007669"/>
    <property type="project" value="InterPro"/>
</dbReference>